<gene>
    <name evidence="1" type="ORF">EZS27_009758</name>
</gene>
<proteinExistence type="predicted"/>
<dbReference type="EMBL" id="SNRY01000322">
    <property type="protein sequence ID" value="KAA6342493.1"/>
    <property type="molecule type" value="Genomic_DNA"/>
</dbReference>
<name>A0A5J4SB36_9ZZZZ</name>
<evidence type="ECO:0000313" key="1">
    <source>
        <dbReference type="EMBL" id="KAA6342493.1"/>
    </source>
</evidence>
<protein>
    <submittedName>
        <fullName evidence="1">Uncharacterized protein</fullName>
    </submittedName>
</protein>
<organism evidence="1">
    <name type="scientific">termite gut metagenome</name>
    <dbReference type="NCBI Taxonomy" id="433724"/>
    <lineage>
        <taxon>unclassified sequences</taxon>
        <taxon>metagenomes</taxon>
        <taxon>organismal metagenomes</taxon>
    </lineage>
</organism>
<comment type="caution">
    <text evidence="1">The sequence shown here is derived from an EMBL/GenBank/DDBJ whole genome shotgun (WGS) entry which is preliminary data.</text>
</comment>
<dbReference type="AlphaFoldDB" id="A0A5J4SB36"/>
<sequence length="51" mass="5995">MCKANKKTPQSFDFMKNYHTFVLLPCILEWGNTSRRIPALFLFNPLEKAFS</sequence>
<accession>A0A5J4SB36</accession>
<reference evidence="1" key="1">
    <citation type="submission" date="2019-03" db="EMBL/GenBank/DDBJ databases">
        <title>Single cell metagenomics reveals metabolic interactions within the superorganism composed of flagellate Streblomastix strix and complex community of Bacteroidetes bacteria on its surface.</title>
        <authorList>
            <person name="Treitli S.C."/>
            <person name="Kolisko M."/>
            <person name="Husnik F."/>
            <person name="Keeling P."/>
            <person name="Hampl V."/>
        </authorList>
    </citation>
    <scope>NUCLEOTIDE SEQUENCE</scope>
    <source>
        <strain evidence="1">STM</strain>
    </source>
</reference>